<keyword evidence="2" id="KW-1185">Reference proteome</keyword>
<dbReference type="GeneID" id="54557989"/>
<evidence type="ECO:0000313" key="2">
    <source>
        <dbReference type="Proteomes" id="UP000799537"/>
    </source>
</evidence>
<name>A0A6A6CYU1_ZASCE</name>
<gene>
    <name evidence="1" type="ORF">M409DRAFT_18951</name>
</gene>
<protein>
    <submittedName>
        <fullName evidence="1">Uncharacterized protein</fullName>
    </submittedName>
</protein>
<organism evidence="1 2">
    <name type="scientific">Zasmidium cellare ATCC 36951</name>
    <dbReference type="NCBI Taxonomy" id="1080233"/>
    <lineage>
        <taxon>Eukaryota</taxon>
        <taxon>Fungi</taxon>
        <taxon>Dikarya</taxon>
        <taxon>Ascomycota</taxon>
        <taxon>Pezizomycotina</taxon>
        <taxon>Dothideomycetes</taxon>
        <taxon>Dothideomycetidae</taxon>
        <taxon>Mycosphaerellales</taxon>
        <taxon>Mycosphaerellaceae</taxon>
        <taxon>Zasmidium</taxon>
    </lineage>
</organism>
<dbReference type="Proteomes" id="UP000799537">
    <property type="component" value="Unassembled WGS sequence"/>
</dbReference>
<accession>A0A6A6CYU1</accession>
<evidence type="ECO:0000313" key="1">
    <source>
        <dbReference type="EMBL" id="KAF2170979.1"/>
    </source>
</evidence>
<reference evidence="1" key="1">
    <citation type="journal article" date="2020" name="Stud. Mycol.">
        <title>101 Dothideomycetes genomes: a test case for predicting lifestyles and emergence of pathogens.</title>
        <authorList>
            <person name="Haridas S."/>
            <person name="Albert R."/>
            <person name="Binder M."/>
            <person name="Bloem J."/>
            <person name="Labutti K."/>
            <person name="Salamov A."/>
            <person name="Andreopoulos B."/>
            <person name="Baker S."/>
            <person name="Barry K."/>
            <person name="Bills G."/>
            <person name="Bluhm B."/>
            <person name="Cannon C."/>
            <person name="Castanera R."/>
            <person name="Culley D."/>
            <person name="Daum C."/>
            <person name="Ezra D."/>
            <person name="Gonzalez J."/>
            <person name="Henrissat B."/>
            <person name="Kuo A."/>
            <person name="Liang C."/>
            <person name="Lipzen A."/>
            <person name="Lutzoni F."/>
            <person name="Magnuson J."/>
            <person name="Mondo S."/>
            <person name="Nolan M."/>
            <person name="Ohm R."/>
            <person name="Pangilinan J."/>
            <person name="Park H.-J."/>
            <person name="Ramirez L."/>
            <person name="Alfaro M."/>
            <person name="Sun H."/>
            <person name="Tritt A."/>
            <person name="Yoshinaga Y."/>
            <person name="Zwiers L.-H."/>
            <person name="Turgeon B."/>
            <person name="Goodwin S."/>
            <person name="Spatafora J."/>
            <person name="Crous P."/>
            <person name="Grigoriev I."/>
        </authorList>
    </citation>
    <scope>NUCLEOTIDE SEQUENCE</scope>
    <source>
        <strain evidence="1">ATCC 36951</strain>
    </source>
</reference>
<proteinExistence type="predicted"/>
<dbReference type="RefSeq" id="XP_033671868.1">
    <property type="nucleotide sequence ID" value="XM_033804717.1"/>
</dbReference>
<sequence>MLTYFLNLLFPKSAPQPTLLSLPPETRLNIYTTLFPPLKLHLTPLTPSNPLPEPPILHTTSLLRSEALPIFYSAIEVHIPTFHRTTPPERVGVLIGKIPEGQIKQIRRFVVPWTLRFEVTVQLSPNPWRRAQSDGADGGGLAVGEKHYVVVRSMRANISEEFCEKFTEAVLTWIEDLLESHEEKGLYLNAKDLCSLVANINRHAPTMLRQVCGISV</sequence>
<dbReference type="AlphaFoldDB" id="A0A6A6CYU1"/>
<dbReference type="EMBL" id="ML993584">
    <property type="protein sequence ID" value="KAF2170979.1"/>
    <property type="molecule type" value="Genomic_DNA"/>
</dbReference>